<dbReference type="GO" id="GO:0003735">
    <property type="term" value="F:structural constituent of ribosome"/>
    <property type="evidence" value="ECO:0007669"/>
    <property type="project" value="TreeGrafter"/>
</dbReference>
<protein>
    <recommendedName>
        <fullName evidence="3">Mitochondrial ribosomal protein S22</fullName>
    </recommendedName>
</protein>
<dbReference type="AlphaFoldDB" id="A0AAY4DDU5"/>
<name>A0AAY4DDU5_9TELE</name>
<evidence type="ECO:0000313" key="1">
    <source>
        <dbReference type="Ensembl" id="ENSDCDP00010042391.1"/>
    </source>
</evidence>
<dbReference type="GeneTree" id="ENSGT00390000006095"/>
<reference evidence="1" key="3">
    <citation type="submission" date="2025-09" db="UniProtKB">
        <authorList>
            <consortium name="Ensembl"/>
        </authorList>
    </citation>
    <scope>IDENTIFICATION</scope>
</reference>
<gene>
    <name evidence="1" type="primary">MRPS22</name>
</gene>
<dbReference type="RefSeq" id="XP_028817878.1">
    <property type="nucleotide sequence ID" value="XM_028962045.1"/>
</dbReference>
<dbReference type="Proteomes" id="UP000694580">
    <property type="component" value="Chromosome 19"/>
</dbReference>
<dbReference type="Ensembl" id="ENSDCDT00010052425.1">
    <property type="protein sequence ID" value="ENSDCDP00010042391.1"/>
    <property type="gene ID" value="ENSDCDG00010026696.1"/>
</dbReference>
<dbReference type="PANTHER" id="PTHR13071:SF4">
    <property type="entry name" value="SMALL RIBOSOMAL SUBUNIT PROTEIN MS22"/>
    <property type="match status" value="1"/>
</dbReference>
<dbReference type="PANTHER" id="PTHR13071">
    <property type="entry name" value="MITOCHONDRIAL 28S RIBOSOMAL PROTEIN S22"/>
    <property type="match status" value="1"/>
</dbReference>
<keyword evidence="2" id="KW-1185">Reference proteome</keyword>
<reference evidence="1 2" key="1">
    <citation type="submission" date="2020-06" db="EMBL/GenBank/DDBJ databases">
        <authorList>
            <consortium name="Wellcome Sanger Institute Data Sharing"/>
        </authorList>
    </citation>
    <scope>NUCLEOTIDE SEQUENCE [LARGE SCALE GENOMIC DNA]</scope>
</reference>
<evidence type="ECO:0008006" key="3">
    <source>
        <dbReference type="Google" id="ProtNLM"/>
    </source>
</evidence>
<dbReference type="GeneID" id="114769222"/>
<accession>A0AAY4DDU5</accession>
<dbReference type="Pfam" id="PF10245">
    <property type="entry name" value="MRP-S22"/>
    <property type="match status" value="1"/>
</dbReference>
<dbReference type="InterPro" id="IPR019374">
    <property type="entry name" value="Ribosomal_mS22"/>
</dbReference>
<dbReference type="GO" id="GO:0005763">
    <property type="term" value="C:mitochondrial small ribosomal subunit"/>
    <property type="evidence" value="ECO:0007669"/>
    <property type="project" value="TreeGrafter"/>
</dbReference>
<proteinExistence type="predicted"/>
<evidence type="ECO:0000313" key="2">
    <source>
        <dbReference type="Proteomes" id="UP000694580"/>
    </source>
</evidence>
<sequence length="339" mass="39049">MAAICWWRCVLRSYSPVKRIRGLGLFIAGGERALCTGALDSGEKKVRNVEFADAEVQDLLTRISGLNLQKVFHPVPQELTPPNYKLMTDGQLEKAVELAQLQAQKLLQMPPVLPERMPINDILSEDPILEGINSSKYVFTDITLNVPLRERFMVVREQSGQLRKASWEERDRILQIYFPKPGRKVKASPIFEEENLKLLFKEDRHEDILRLCLVQFEPDSALYKKVTELTYEDVDGQGKYNLLRSTRFFGGLCWYFLKKRRVEGLLVDMMQRDLVQDAVHLVCLFHLVHPQSESALQCKHIHARGIQLLQLYARLESQRAGFIDLAFQKYQQTSTVSCA</sequence>
<reference evidence="1" key="2">
    <citation type="submission" date="2025-08" db="UniProtKB">
        <authorList>
            <consortium name="Ensembl"/>
        </authorList>
    </citation>
    <scope>IDENTIFICATION</scope>
</reference>
<organism evidence="1 2">
    <name type="scientific">Denticeps clupeoides</name>
    <name type="common">denticle herring</name>
    <dbReference type="NCBI Taxonomy" id="299321"/>
    <lineage>
        <taxon>Eukaryota</taxon>
        <taxon>Metazoa</taxon>
        <taxon>Chordata</taxon>
        <taxon>Craniata</taxon>
        <taxon>Vertebrata</taxon>
        <taxon>Euteleostomi</taxon>
        <taxon>Actinopterygii</taxon>
        <taxon>Neopterygii</taxon>
        <taxon>Teleostei</taxon>
        <taxon>Clupei</taxon>
        <taxon>Clupeiformes</taxon>
        <taxon>Denticipitoidei</taxon>
        <taxon>Denticipitidae</taxon>
        <taxon>Denticeps</taxon>
    </lineage>
</organism>